<dbReference type="EMBL" id="BSDE01000002">
    <property type="protein sequence ID" value="GLH72695.1"/>
    <property type="molecule type" value="Genomic_DNA"/>
</dbReference>
<dbReference type="Proteomes" id="UP001165069">
    <property type="component" value="Unassembled WGS sequence"/>
</dbReference>
<evidence type="ECO:0000313" key="2">
    <source>
        <dbReference type="Proteomes" id="UP001165069"/>
    </source>
</evidence>
<evidence type="ECO:0000313" key="1">
    <source>
        <dbReference type="EMBL" id="GLH72695.1"/>
    </source>
</evidence>
<dbReference type="RefSeq" id="WP_285571736.1">
    <property type="nucleotide sequence ID" value="NZ_BSDE01000002.1"/>
</dbReference>
<accession>A0ABQ5QEW9</accession>
<organism evidence="1 2">
    <name type="scientific">Geothrix limicola</name>
    <dbReference type="NCBI Taxonomy" id="2927978"/>
    <lineage>
        <taxon>Bacteria</taxon>
        <taxon>Pseudomonadati</taxon>
        <taxon>Acidobacteriota</taxon>
        <taxon>Holophagae</taxon>
        <taxon>Holophagales</taxon>
        <taxon>Holophagaceae</taxon>
        <taxon>Geothrix</taxon>
    </lineage>
</organism>
<keyword evidence="2" id="KW-1185">Reference proteome</keyword>
<sequence>MKSILEELSKSGRRPKLKWEAGKGQGVVPAHFGKARHLEAKPPTGKTFPGGRDLVIETFNNAGDAPSTTTVKDGGGKKLRNATINLIFWGDAWTANPPPSPTLSEVVNDAASILAGPYQLRISQYGATPARLGGIFVSVPGNNPPTHFQTSDVQDLITSAIAGGALPEPDEETNDVIHCVFMPPGTNAPPNLGGLHTYANWSEVSIFPFDIDINDRSHLAWVAFGSRAFISSVFSHEVVEALSDPEGNGIQVNPTNSSNWNEIGDVCQSTGIVNGVTVQSYWSQSDKACVIPVNIPLTMQITFIHKNPRNDMFHPIRNVGGMNLTQNIPFRMTQQECIASIDRGNKFFVVGADGTRADVRVFIHFPPWHRQGIRYIATVEDNSKADNLLSLPEG</sequence>
<reference evidence="1 2" key="1">
    <citation type="journal article" date="2023" name="Antonie Van Leeuwenhoek">
        <title>Mesoterricola silvestris gen. nov., sp. nov., Mesoterricola sediminis sp. nov., Geothrix oryzae sp. nov., Geothrix edaphica sp. nov., Geothrix rubra sp. nov., and Geothrix limicola sp. nov., six novel members of Acidobacteriota isolated from soils.</title>
        <authorList>
            <person name="Itoh H."/>
            <person name="Sugisawa Y."/>
            <person name="Mise K."/>
            <person name="Xu Z."/>
            <person name="Kuniyasu M."/>
            <person name="Ushijima N."/>
            <person name="Kawano K."/>
            <person name="Kobayashi E."/>
            <person name="Shiratori Y."/>
            <person name="Masuda Y."/>
            <person name="Senoo K."/>
        </authorList>
    </citation>
    <scope>NUCLEOTIDE SEQUENCE [LARGE SCALE GENOMIC DNA]</scope>
    <source>
        <strain evidence="1 2">Red804</strain>
    </source>
</reference>
<dbReference type="Pfam" id="PF13031">
    <property type="entry name" value="DUF3892"/>
    <property type="match status" value="1"/>
</dbReference>
<gene>
    <name evidence="1" type="ORF">GETHLI_11970</name>
</gene>
<name>A0ABQ5QEW9_9BACT</name>
<protein>
    <submittedName>
        <fullName evidence="1">Uncharacterized protein</fullName>
    </submittedName>
</protein>
<dbReference type="InterPro" id="IPR024997">
    <property type="entry name" value="DUF3892"/>
</dbReference>
<comment type="caution">
    <text evidence="1">The sequence shown here is derived from an EMBL/GenBank/DDBJ whole genome shotgun (WGS) entry which is preliminary data.</text>
</comment>
<proteinExistence type="predicted"/>